<name>A0ABX8XQR9_9ACTN</name>
<proteinExistence type="predicted"/>
<accession>A0ABX8XQR9</accession>
<reference evidence="1 2" key="1">
    <citation type="submission" date="2021-08" db="EMBL/GenBank/DDBJ databases">
        <authorList>
            <person name="Ping M."/>
        </authorList>
    </citation>
    <scope>NUCLEOTIDE SEQUENCE [LARGE SCALE GENOMIC DNA]</scope>
    <source>
        <strain evidence="1 2">MG28</strain>
    </source>
</reference>
<protein>
    <submittedName>
        <fullName evidence="1">DUF2191 domain-containing protein</fullName>
    </submittedName>
</protein>
<keyword evidence="2" id="KW-1185">Reference proteome</keyword>
<evidence type="ECO:0000313" key="1">
    <source>
        <dbReference type="EMBL" id="QYX78067.1"/>
    </source>
</evidence>
<gene>
    <name evidence="1" type="ORF">K1J60_17300</name>
</gene>
<sequence length="59" mass="6888">MNRTLIDIDDALPAFAQQRLDTRTKRDTINRARALHWLQANADGFLDFEVFEARERAGR</sequence>
<organism evidence="1 2">
    <name type="scientific">Streptomyces akebiae</name>
    <dbReference type="NCBI Taxonomy" id="2865673"/>
    <lineage>
        <taxon>Bacteria</taxon>
        <taxon>Bacillati</taxon>
        <taxon>Actinomycetota</taxon>
        <taxon>Actinomycetes</taxon>
        <taxon>Kitasatosporales</taxon>
        <taxon>Streptomycetaceae</taxon>
        <taxon>Streptomyces</taxon>
    </lineage>
</organism>
<dbReference type="EMBL" id="CP080647">
    <property type="protein sequence ID" value="QYX78067.1"/>
    <property type="molecule type" value="Genomic_DNA"/>
</dbReference>
<dbReference type="Proteomes" id="UP000827138">
    <property type="component" value="Chromosome"/>
</dbReference>
<evidence type="ECO:0000313" key="2">
    <source>
        <dbReference type="Proteomes" id="UP000827138"/>
    </source>
</evidence>
<dbReference type="RefSeq" id="WP_220646992.1">
    <property type="nucleotide sequence ID" value="NZ_CP080647.1"/>
</dbReference>